<dbReference type="AlphaFoldDB" id="A0A1I5C8U0"/>
<dbReference type="STRING" id="995034.SAMN05216219_2281"/>
<accession>A0A1I5C8U0</accession>
<sequence>MSTDQKTDDKGREDSVAKAQNAPSPEDPRKPDDPTDVKKPSWGYVLKRTLHEFGSDKCTTLAAALTYYSVLAIFPAMLALLSLIGLFGQAEQTTQMLLQVVESLGDASTAETLRQPIEQLASSQGAGLALVVGLLGAIWSASGYVSAFSQAMNTVYEVDEGRPFWKLRPAVVLLTVVLLVIAVAIVLLLIISGPIAEAIGNVIGLGDAALTVWNIAKWPIVAFLAVLMVAVLYYGTPNVKQPKFRWMSLGALIALVVMALASLAFFFYVANFSNYQKTYGSIAGVIVVLLWLWIVNLSLLFGAEFDAEMERGRQLQGGIEAEETLQLPPRDTKGSEKKQKKEEEIVDSGRQLRESEGESRKPEEYATDRDSDDGTDAGDPGGTAQAGHPEGKTAEGRKAERLRNAERREAEEREAEARKAADDAQR</sequence>
<dbReference type="PANTHER" id="PTHR30213">
    <property type="entry name" value="INNER MEMBRANE PROTEIN YHJD"/>
    <property type="match status" value="1"/>
</dbReference>
<protein>
    <submittedName>
        <fullName evidence="8">Membrane protein</fullName>
    </submittedName>
</protein>
<keyword evidence="9" id="KW-1185">Reference proteome</keyword>
<dbReference type="Proteomes" id="UP000198867">
    <property type="component" value="Unassembled WGS sequence"/>
</dbReference>
<keyword evidence="3 7" id="KW-0812">Transmembrane</keyword>
<feature type="compositionally biased region" description="Basic and acidic residues" evidence="6">
    <location>
        <begin position="26"/>
        <end position="39"/>
    </location>
</feature>
<evidence type="ECO:0000256" key="5">
    <source>
        <dbReference type="ARBA" id="ARBA00023136"/>
    </source>
</evidence>
<evidence type="ECO:0000256" key="4">
    <source>
        <dbReference type="ARBA" id="ARBA00022989"/>
    </source>
</evidence>
<evidence type="ECO:0000313" key="9">
    <source>
        <dbReference type="Proteomes" id="UP000198867"/>
    </source>
</evidence>
<feature type="transmembrane region" description="Helical" evidence="7">
    <location>
        <begin position="215"/>
        <end position="234"/>
    </location>
</feature>
<comment type="subcellular location">
    <subcellularLocation>
        <location evidence="1">Cell membrane</location>
        <topology evidence="1">Multi-pass membrane protein</topology>
    </subcellularLocation>
</comment>
<gene>
    <name evidence="8" type="ORF">SAMN05216219_2281</name>
</gene>
<feature type="transmembrane region" description="Helical" evidence="7">
    <location>
        <begin position="282"/>
        <end position="303"/>
    </location>
</feature>
<name>A0A1I5C8U0_9MICO</name>
<keyword evidence="4 7" id="KW-1133">Transmembrane helix</keyword>
<proteinExistence type="predicted"/>
<reference evidence="9" key="1">
    <citation type="submission" date="2016-10" db="EMBL/GenBank/DDBJ databases">
        <authorList>
            <person name="Varghese N."/>
            <person name="Submissions S."/>
        </authorList>
    </citation>
    <scope>NUCLEOTIDE SEQUENCE [LARGE SCALE GENOMIC DNA]</scope>
    <source>
        <strain evidence="9">CGMCC 1.11101</strain>
    </source>
</reference>
<evidence type="ECO:0000256" key="2">
    <source>
        <dbReference type="ARBA" id="ARBA00022475"/>
    </source>
</evidence>
<evidence type="ECO:0000256" key="7">
    <source>
        <dbReference type="SAM" id="Phobius"/>
    </source>
</evidence>
<dbReference type="Pfam" id="PF03631">
    <property type="entry name" value="Virul_fac_BrkB"/>
    <property type="match status" value="1"/>
</dbReference>
<feature type="region of interest" description="Disordered" evidence="6">
    <location>
        <begin position="1"/>
        <end position="39"/>
    </location>
</feature>
<evidence type="ECO:0000256" key="6">
    <source>
        <dbReference type="SAM" id="MobiDB-lite"/>
    </source>
</evidence>
<dbReference type="PANTHER" id="PTHR30213:SF0">
    <property type="entry name" value="UPF0761 MEMBRANE PROTEIN YIHY"/>
    <property type="match status" value="1"/>
</dbReference>
<evidence type="ECO:0000256" key="1">
    <source>
        <dbReference type="ARBA" id="ARBA00004651"/>
    </source>
</evidence>
<feature type="region of interest" description="Disordered" evidence="6">
    <location>
        <begin position="317"/>
        <end position="426"/>
    </location>
</feature>
<keyword evidence="2" id="KW-1003">Cell membrane</keyword>
<organism evidence="8 9">
    <name type="scientific">Mycetocola miduiensis</name>
    <dbReference type="NCBI Taxonomy" id="995034"/>
    <lineage>
        <taxon>Bacteria</taxon>
        <taxon>Bacillati</taxon>
        <taxon>Actinomycetota</taxon>
        <taxon>Actinomycetes</taxon>
        <taxon>Micrococcales</taxon>
        <taxon>Microbacteriaceae</taxon>
        <taxon>Mycetocola</taxon>
    </lineage>
</organism>
<feature type="compositionally biased region" description="Basic and acidic residues" evidence="6">
    <location>
        <begin position="1"/>
        <end position="16"/>
    </location>
</feature>
<dbReference type="RefSeq" id="WP_218151860.1">
    <property type="nucleotide sequence ID" value="NZ_FOVM01000006.1"/>
</dbReference>
<feature type="compositionally biased region" description="Basic and acidic residues" evidence="6">
    <location>
        <begin position="389"/>
        <end position="426"/>
    </location>
</feature>
<feature type="transmembrane region" description="Helical" evidence="7">
    <location>
        <begin position="65"/>
        <end position="88"/>
    </location>
</feature>
<keyword evidence="5 7" id="KW-0472">Membrane</keyword>
<evidence type="ECO:0000313" key="8">
    <source>
        <dbReference type="EMBL" id="SFN83419.1"/>
    </source>
</evidence>
<dbReference type="InterPro" id="IPR017039">
    <property type="entry name" value="Virul_fac_BrkB"/>
</dbReference>
<dbReference type="EMBL" id="FOVM01000006">
    <property type="protein sequence ID" value="SFN83419.1"/>
    <property type="molecule type" value="Genomic_DNA"/>
</dbReference>
<dbReference type="GO" id="GO:0005886">
    <property type="term" value="C:plasma membrane"/>
    <property type="evidence" value="ECO:0007669"/>
    <property type="project" value="UniProtKB-SubCell"/>
</dbReference>
<feature type="compositionally biased region" description="Basic and acidic residues" evidence="6">
    <location>
        <begin position="330"/>
        <end position="343"/>
    </location>
</feature>
<dbReference type="NCBIfam" id="TIGR00765">
    <property type="entry name" value="yihY_not_rbn"/>
    <property type="match status" value="1"/>
</dbReference>
<feature type="transmembrane region" description="Helical" evidence="7">
    <location>
        <begin position="126"/>
        <end position="149"/>
    </location>
</feature>
<feature type="transmembrane region" description="Helical" evidence="7">
    <location>
        <begin position="170"/>
        <end position="195"/>
    </location>
</feature>
<feature type="transmembrane region" description="Helical" evidence="7">
    <location>
        <begin position="246"/>
        <end position="270"/>
    </location>
</feature>
<evidence type="ECO:0000256" key="3">
    <source>
        <dbReference type="ARBA" id="ARBA00022692"/>
    </source>
</evidence>
<feature type="compositionally biased region" description="Basic and acidic residues" evidence="6">
    <location>
        <begin position="350"/>
        <end position="369"/>
    </location>
</feature>